<gene>
    <name evidence="8" type="primary">flgB</name>
    <name evidence="8" type="ORF">ACFQPF_10765</name>
</gene>
<evidence type="ECO:0000256" key="5">
    <source>
        <dbReference type="ARBA" id="ARBA00024934"/>
    </source>
</evidence>
<dbReference type="Proteomes" id="UP001596549">
    <property type="component" value="Unassembled WGS sequence"/>
</dbReference>
<evidence type="ECO:0000256" key="1">
    <source>
        <dbReference type="ARBA" id="ARBA00004117"/>
    </source>
</evidence>
<dbReference type="PANTHER" id="PTHR30435:SF12">
    <property type="entry name" value="FLAGELLAR BASAL BODY ROD PROTEIN FLGB"/>
    <property type="match status" value="1"/>
</dbReference>
<dbReference type="NCBIfam" id="TIGR01396">
    <property type="entry name" value="FlgB"/>
    <property type="match status" value="1"/>
</dbReference>
<evidence type="ECO:0000256" key="2">
    <source>
        <dbReference type="ARBA" id="ARBA00009677"/>
    </source>
</evidence>
<dbReference type="PANTHER" id="PTHR30435">
    <property type="entry name" value="FLAGELLAR PROTEIN"/>
    <property type="match status" value="1"/>
</dbReference>
<comment type="function">
    <text evidence="5 6">Structural component of flagellum, the bacterial motility apparatus. Part of the rod structure of flagellar basal body.</text>
</comment>
<reference evidence="9" key="1">
    <citation type="journal article" date="2019" name="Int. J. Syst. Evol. Microbiol.">
        <title>The Global Catalogue of Microorganisms (GCM) 10K type strain sequencing project: providing services to taxonomists for standard genome sequencing and annotation.</title>
        <authorList>
            <consortium name="The Broad Institute Genomics Platform"/>
            <consortium name="The Broad Institute Genome Sequencing Center for Infectious Disease"/>
            <person name="Wu L."/>
            <person name="Ma J."/>
        </authorList>
    </citation>
    <scope>NUCLEOTIDE SEQUENCE [LARGE SCALE GENOMIC DNA]</scope>
    <source>
        <strain evidence="9">NBRC 106396</strain>
    </source>
</reference>
<evidence type="ECO:0000256" key="6">
    <source>
        <dbReference type="PIRNR" id="PIRNR002889"/>
    </source>
</evidence>
<dbReference type="RefSeq" id="WP_379749458.1">
    <property type="nucleotide sequence ID" value="NZ_JBHTCP010000016.1"/>
</dbReference>
<dbReference type="InterPro" id="IPR001444">
    <property type="entry name" value="Flag_bb_rod_N"/>
</dbReference>
<comment type="subcellular location">
    <subcellularLocation>
        <location evidence="1 6">Bacterial flagellum basal body</location>
    </subcellularLocation>
</comment>
<evidence type="ECO:0000313" key="8">
    <source>
        <dbReference type="EMBL" id="MFC7372166.1"/>
    </source>
</evidence>
<keyword evidence="8" id="KW-0969">Cilium</keyword>
<name>A0ABW2NU52_9BACL</name>
<dbReference type="Pfam" id="PF00460">
    <property type="entry name" value="Flg_bb_rod"/>
    <property type="match status" value="1"/>
</dbReference>
<organism evidence="8 9">
    <name type="scientific">Fictibacillus iocasae</name>
    <dbReference type="NCBI Taxonomy" id="2715437"/>
    <lineage>
        <taxon>Bacteria</taxon>
        <taxon>Bacillati</taxon>
        <taxon>Bacillota</taxon>
        <taxon>Bacilli</taxon>
        <taxon>Bacillales</taxon>
        <taxon>Fictibacillaceae</taxon>
        <taxon>Fictibacillus</taxon>
    </lineage>
</organism>
<dbReference type="PIRSF" id="PIRSF002889">
    <property type="entry name" value="Rod_FlgB"/>
    <property type="match status" value="1"/>
</dbReference>
<feature type="domain" description="Flagellar basal body rod protein N-terminal" evidence="7">
    <location>
        <begin position="12"/>
        <end position="39"/>
    </location>
</feature>
<dbReference type="InterPro" id="IPR006300">
    <property type="entry name" value="FlgB"/>
</dbReference>
<dbReference type="EMBL" id="JBHTCP010000016">
    <property type="protein sequence ID" value="MFC7372166.1"/>
    <property type="molecule type" value="Genomic_DNA"/>
</dbReference>
<proteinExistence type="inferred from homology"/>
<comment type="subunit">
    <text evidence="6">The basal body constitutes a major portion of the flagellar organelle and consists of a number of rings mounted on a central rod.</text>
</comment>
<evidence type="ECO:0000256" key="3">
    <source>
        <dbReference type="ARBA" id="ARBA00014376"/>
    </source>
</evidence>
<protein>
    <recommendedName>
        <fullName evidence="3 6">Flagellar basal body rod protein FlgB</fullName>
    </recommendedName>
</protein>
<dbReference type="InterPro" id="IPR019776">
    <property type="entry name" value="Flagellar_basal_body_rod_CS"/>
</dbReference>
<keyword evidence="8" id="KW-0282">Flagellum</keyword>
<sequence>MHLFTGPVIKSLETALNGSAAKQKAISDNIANADTPHYKAKTVSFGKELETQLKAYRTNSRHIEFSGNRQGTVKVMDRSGGDMNHNGNNVDMDLEMSEMAKNQLYFQALTQRINGKFNSLQMVIKGGK</sequence>
<keyword evidence="8" id="KW-0966">Cell projection</keyword>
<accession>A0ABW2NU52</accession>
<keyword evidence="9" id="KW-1185">Reference proteome</keyword>
<evidence type="ECO:0000259" key="7">
    <source>
        <dbReference type="Pfam" id="PF00460"/>
    </source>
</evidence>
<evidence type="ECO:0000313" key="9">
    <source>
        <dbReference type="Proteomes" id="UP001596549"/>
    </source>
</evidence>
<evidence type="ECO:0000256" key="4">
    <source>
        <dbReference type="ARBA" id="ARBA00023143"/>
    </source>
</evidence>
<dbReference type="PROSITE" id="PS00588">
    <property type="entry name" value="FLAGELLA_BB_ROD"/>
    <property type="match status" value="1"/>
</dbReference>
<comment type="similarity">
    <text evidence="2 6">Belongs to the flagella basal body rod proteins family.</text>
</comment>
<keyword evidence="4 6" id="KW-0975">Bacterial flagellum</keyword>
<comment type="caution">
    <text evidence="8">The sequence shown here is derived from an EMBL/GenBank/DDBJ whole genome shotgun (WGS) entry which is preliminary data.</text>
</comment>